<sequence length="125" mass="14100">MEPADSKPPQPISTSRRQHAMDDGELAKCYMGRGAVQPREFIEVGFPESPAQHAHNQERDASQIYRPAESGRSSDPSHSRPWLPRKWSMILIRLWKAWRSALISGSSSCAALGEKTAERLVIFER</sequence>
<feature type="compositionally biased region" description="Pro residues" evidence="1">
    <location>
        <begin position="1"/>
        <end position="11"/>
    </location>
</feature>
<accession>A0A7J5XWP9</accession>
<evidence type="ECO:0000313" key="2">
    <source>
        <dbReference type="EMBL" id="KAF3841545.1"/>
    </source>
</evidence>
<reference evidence="2 3" key="1">
    <citation type="submission" date="2020-03" db="EMBL/GenBank/DDBJ databases">
        <title>Dissostichus mawsoni Genome sequencing and assembly.</title>
        <authorList>
            <person name="Park H."/>
        </authorList>
    </citation>
    <scope>NUCLEOTIDE SEQUENCE [LARGE SCALE GENOMIC DNA]</scope>
    <source>
        <strain evidence="2">DM0001</strain>
        <tissue evidence="2">Muscle</tissue>
    </source>
</reference>
<dbReference type="Proteomes" id="UP000518266">
    <property type="component" value="Unassembled WGS sequence"/>
</dbReference>
<dbReference type="AlphaFoldDB" id="A0A7J5XWP9"/>
<gene>
    <name evidence="2" type="ORF">F7725_007407</name>
</gene>
<name>A0A7J5XWP9_DISMA</name>
<keyword evidence="3" id="KW-1185">Reference proteome</keyword>
<protein>
    <submittedName>
        <fullName evidence="2">Uncharacterized protein</fullName>
    </submittedName>
</protein>
<organism evidence="2 3">
    <name type="scientific">Dissostichus mawsoni</name>
    <name type="common">Antarctic cod</name>
    <dbReference type="NCBI Taxonomy" id="36200"/>
    <lineage>
        <taxon>Eukaryota</taxon>
        <taxon>Metazoa</taxon>
        <taxon>Chordata</taxon>
        <taxon>Craniata</taxon>
        <taxon>Vertebrata</taxon>
        <taxon>Euteleostomi</taxon>
        <taxon>Actinopterygii</taxon>
        <taxon>Neopterygii</taxon>
        <taxon>Teleostei</taxon>
        <taxon>Neoteleostei</taxon>
        <taxon>Acanthomorphata</taxon>
        <taxon>Eupercaria</taxon>
        <taxon>Perciformes</taxon>
        <taxon>Notothenioidei</taxon>
        <taxon>Nototheniidae</taxon>
        <taxon>Dissostichus</taxon>
    </lineage>
</organism>
<evidence type="ECO:0000256" key="1">
    <source>
        <dbReference type="SAM" id="MobiDB-lite"/>
    </source>
</evidence>
<proteinExistence type="predicted"/>
<feature type="region of interest" description="Disordered" evidence="1">
    <location>
        <begin position="45"/>
        <end position="82"/>
    </location>
</feature>
<dbReference type="EMBL" id="JAAKFY010000020">
    <property type="protein sequence ID" value="KAF3841545.1"/>
    <property type="molecule type" value="Genomic_DNA"/>
</dbReference>
<feature type="region of interest" description="Disordered" evidence="1">
    <location>
        <begin position="1"/>
        <end position="26"/>
    </location>
</feature>
<evidence type="ECO:0000313" key="3">
    <source>
        <dbReference type="Proteomes" id="UP000518266"/>
    </source>
</evidence>
<comment type="caution">
    <text evidence="2">The sequence shown here is derived from an EMBL/GenBank/DDBJ whole genome shotgun (WGS) entry which is preliminary data.</text>
</comment>